<name>A0A6N8S4R7_9HYPH</name>
<organism evidence="1 2">
    <name type="scientific">Shinella kummerowiae</name>
    <dbReference type="NCBI Taxonomy" id="417745"/>
    <lineage>
        <taxon>Bacteria</taxon>
        <taxon>Pseudomonadati</taxon>
        <taxon>Pseudomonadota</taxon>
        <taxon>Alphaproteobacteria</taxon>
        <taxon>Hyphomicrobiales</taxon>
        <taxon>Rhizobiaceae</taxon>
        <taxon>Shinella</taxon>
    </lineage>
</organism>
<dbReference type="RefSeq" id="WP_160857053.1">
    <property type="nucleotide sequence ID" value="NZ_WUMK01000001.1"/>
</dbReference>
<dbReference type="AlphaFoldDB" id="A0A6N8S4R7"/>
<comment type="caution">
    <text evidence="1">The sequence shown here is derived from an EMBL/GenBank/DDBJ whole genome shotgun (WGS) entry which is preliminary data.</text>
</comment>
<reference evidence="1 2" key="1">
    <citation type="submission" date="2019-12" db="EMBL/GenBank/DDBJ databases">
        <title>Shinella kummerowiae sp. nov., a symbiotic bacterium isolated from root nodules of the herbal legume Kummerowia stipulacea.</title>
        <authorList>
            <person name="Gao J."/>
        </authorList>
    </citation>
    <scope>NUCLEOTIDE SEQUENCE [LARGE SCALE GENOMIC DNA]</scope>
    <source>
        <strain evidence="1 2">CCBAU 25048</strain>
    </source>
</reference>
<accession>A0A6N8S4R7</accession>
<keyword evidence="2" id="KW-1185">Reference proteome</keyword>
<protein>
    <submittedName>
        <fullName evidence="1">Uncharacterized protein</fullName>
    </submittedName>
</protein>
<dbReference type="EMBL" id="WUMK01000001">
    <property type="protein sequence ID" value="MXN44075.1"/>
    <property type="molecule type" value="Genomic_DNA"/>
</dbReference>
<evidence type="ECO:0000313" key="1">
    <source>
        <dbReference type="EMBL" id="MXN44075.1"/>
    </source>
</evidence>
<proteinExistence type="predicted"/>
<dbReference type="Proteomes" id="UP000435802">
    <property type="component" value="Unassembled WGS sequence"/>
</dbReference>
<evidence type="ECO:0000313" key="2">
    <source>
        <dbReference type="Proteomes" id="UP000435802"/>
    </source>
</evidence>
<sequence length="47" mass="5230">MKSRLLHPGMLFVTAFVALVFVIPLAQVLFSRPHGESLRQVLLLRAG</sequence>
<gene>
    <name evidence="1" type="ORF">GR138_02670</name>
</gene>